<dbReference type="InterPro" id="IPR014721">
    <property type="entry name" value="Ribsml_uS5_D2-typ_fold_subgr"/>
</dbReference>
<evidence type="ECO:0000259" key="4">
    <source>
        <dbReference type="SMART" id="SM00382"/>
    </source>
</evidence>
<dbReference type="Proteomes" id="UP000176787">
    <property type="component" value="Unassembled WGS sequence"/>
</dbReference>
<dbReference type="InterPro" id="IPR001208">
    <property type="entry name" value="MCM_dom"/>
</dbReference>
<accession>A0A1G2F104</accession>
<dbReference type="SMART" id="SM00382">
    <property type="entry name" value="AAA"/>
    <property type="match status" value="1"/>
</dbReference>
<dbReference type="Pfam" id="PF01078">
    <property type="entry name" value="Mg_chelatase"/>
    <property type="match status" value="1"/>
</dbReference>
<sequence>MSIKISSAQIVGLEGKIIEIEVDLTRGLPAFSIVGLPDKAIEESKERISSAVKNSGFNPPQRKNQRVTVSLAPADLKKEGPGFDLGIALGYLLASKQLNFNADKKLFLGELALNGSIRIIRGALALAQSALKAGFEEIYLPKGNGKEAAFIEGIKVYEAGSLLEIASWFEGKIKPEPLPKQKIQENASEYSVDLSDIRGQEHAKRALEISAAGSHNLLMVGPPGTGKTMLAKALPSLLPPLSFEEALEATNIHSIAGTLDKPLLTFRPFRNPHHTASYISIIGGGTIPRPGEITMAHRGVLFLDEFPEFDRRVIESLRQPIEDGVIAISRAKGVIVFPARIILVCAMNPCPCGNLGSKNKSCLCPASAIFKYQRKISGPIADRLDLFVEVGRIEHEELSKKNSAPTSAEKQKLILKAREVQKERFKNRKILTNAEMSSRDLEQFVPLDRDSQRALNLAASRMDLSARAYHRVIKIARTIADLENSESVRENHIAEALQYRPKQSLI</sequence>
<dbReference type="InterPro" id="IPR003593">
    <property type="entry name" value="AAA+_ATPase"/>
</dbReference>
<keyword evidence="3" id="KW-0067">ATP-binding</keyword>
<protein>
    <submittedName>
        <fullName evidence="5">Magnesium chelatase</fullName>
    </submittedName>
</protein>
<dbReference type="PANTHER" id="PTHR32039">
    <property type="entry name" value="MAGNESIUM-CHELATASE SUBUNIT CHLI"/>
    <property type="match status" value="1"/>
</dbReference>
<name>A0A1G2F104_9BACT</name>
<dbReference type="AlphaFoldDB" id="A0A1G2F104"/>
<dbReference type="EMBL" id="MHMS01000022">
    <property type="protein sequence ID" value="OGZ31766.1"/>
    <property type="molecule type" value="Genomic_DNA"/>
</dbReference>
<dbReference type="STRING" id="1801726.A3H02_01740"/>
<dbReference type="InterPro" id="IPR027417">
    <property type="entry name" value="P-loop_NTPase"/>
</dbReference>
<dbReference type="PANTHER" id="PTHR32039:SF7">
    <property type="entry name" value="COMPETENCE PROTEIN COMM"/>
    <property type="match status" value="1"/>
</dbReference>
<comment type="similarity">
    <text evidence="1">Belongs to the Mg-chelatase subunits D/I family. ComM subfamily.</text>
</comment>
<dbReference type="InterPro" id="IPR004482">
    <property type="entry name" value="Mg_chelat-rel"/>
</dbReference>
<dbReference type="InterPro" id="IPR045006">
    <property type="entry name" value="CHLI-like"/>
</dbReference>
<evidence type="ECO:0000256" key="3">
    <source>
        <dbReference type="ARBA" id="ARBA00022840"/>
    </source>
</evidence>
<dbReference type="GO" id="GO:0005524">
    <property type="term" value="F:ATP binding"/>
    <property type="evidence" value="ECO:0007669"/>
    <property type="project" value="UniProtKB-KW"/>
</dbReference>
<evidence type="ECO:0000256" key="1">
    <source>
        <dbReference type="ARBA" id="ARBA00006354"/>
    </source>
</evidence>
<evidence type="ECO:0000313" key="6">
    <source>
        <dbReference type="Proteomes" id="UP000176787"/>
    </source>
</evidence>
<dbReference type="Pfam" id="PF13335">
    <property type="entry name" value="Mg_chelatase_C"/>
    <property type="match status" value="1"/>
</dbReference>
<dbReference type="Pfam" id="PF13541">
    <property type="entry name" value="ChlI"/>
    <property type="match status" value="1"/>
</dbReference>
<dbReference type="SUPFAM" id="SSF54211">
    <property type="entry name" value="Ribosomal protein S5 domain 2-like"/>
    <property type="match status" value="1"/>
</dbReference>
<dbReference type="InterPro" id="IPR000523">
    <property type="entry name" value="Mg_chelatse_chII-like_cat_dom"/>
</dbReference>
<dbReference type="GO" id="GO:0003677">
    <property type="term" value="F:DNA binding"/>
    <property type="evidence" value="ECO:0007669"/>
    <property type="project" value="InterPro"/>
</dbReference>
<proteinExistence type="inferred from homology"/>
<gene>
    <name evidence="5" type="ORF">A3H02_01740</name>
</gene>
<evidence type="ECO:0000256" key="2">
    <source>
        <dbReference type="ARBA" id="ARBA00022741"/>
    </source>
</evidence>
<keyword evidence="2" id="KW-0547">Nucleotide-binding</keyword>
<organism evidence="5 6">
    <name type="scientific">Candidatus Niyogibacteria bacterium RIFCSPLOWO2_12_FULL_41_13</name>
    <dbReference type="NCBI Taxonomy" id="1801726"/>
    <lineage>
        <taxon>Bacteria</taxon>
        <taxon>Candidatus Niyogiibacteriota</taxon>
    </lineage>
</organism>
<dbReference type="SUPFAM" id="SSF52540">
    <property type="entry name" value="P-loop containing nucleoside triphosphate hydrolases"/>
    <property type="match status" value="1"/>
</dbReference>
<dbReference type="PRINTS" id="PR01657">
    <property type="entry name" value="MCMFAMILY"/>
</dbReference>
<evidence type="ECO:0000313" key="5">
    <source>
        <dbReference type="EMBL" id="OGZ31766.1"/>
    </source>
</evidence>
<dbReference type="InterPro" id="IPR020568">
    <property type="entry name" value="Ribosomal_Su5_D2-typ_SF"/>
</dbReference>
<dbReference type="NCBIfam" id="TIGR00368">
    <property type="entry name" value="YifB family Mg chelatase-like AAA ATPase"/>
    <property type="match status" value="1"/>
</dbReference>
<dbReference type="InterPro" id="IPR025158">
    <property type="entry name" value="Mg_chelat-rel_C"/>
</dbReference>
<dbReference type="Gene3D" id="3.30.230.10">
    <property type="match status" value="1"/>
</dbReference>
<reference evidence="5 6" key="1">
    <citation type="journal article" date="2016" name="Nat. Commun.">
        <title>Thousands of microbial genomes shed light on interconnected biogeochemical processes in an aquifer system.</title>
        <authorList>
            <person name="Anantharaman K."/>
            <person name="Brown C.T."/>
            <person name="Hug L.A."/>
            <person name="Sharon I."/>
            <person name="Castelle C.J."/>
            <person name="Probst A.J."/>
            <person name="Thomas B.C."/>
            <person name="Singh A."/>
            <person name="Wilkins M.J."/>
            <person name="Karaoz U."/>
            <person name="Brodie E.L."/>
            <person name="Williams K.H."/>
            <person name="Hubbard S.S."/>
            <person name="Banfield J.F."/>
        </authorList>
    </citation>
    <scope>NUCLEOTIDE SEQUENCE [LARGE SCALE GENOMIC DNA]</scope>
</reference>
<comment type="caution">
    <text evidence="5">The sequence shown here is derived from an EMBL/GenBank/DDBJ whole genome shotgun (WGS) entry which is preliminary data.</text>
</comment>
<dbReference type="Gene3D" id="3.40.50.300">
    <property type="entry name" value="P-loop containing nucleotide triphosphate hydrolases"/>
    <property type="match status" value="1"/>
</dbReference>
<feature type="domain" description="AAA+ ATPase" evidence="4">
    <location>
        <begin position="213"/>
        <end position="394"/>
    </location>
</feature>